<dbReference type="InterPro" id="IPR029068">
    <property type="entry name" value="Glyas_Bleomycin-R_OHBP_Dase"/>
</dbReference>
<keyword evidence="3" id="KW-1185">Reference proteome</keyword>
<dbReference type="InterPro" id="IPR025870">
    <property type="entry name" value="Glyoxalase-like_dom"/>
</dbReference>
<organism evidence="2 3">
    <name type="scientific">Pseudosulfitobacter koreensis</name>
    <dbReference type="NCBI Taxonomy" id="2968472"/>
    <lineage>
        <taxon>Bacteria</taxon>
        <taxon>Pseudomonadati</taxon>
        <taxon>Pseudomonadota</taxon>
        <taxon>Alphaproteobacteria</taxon>
        <taxon>Rhodobacterales</taxon>
        <taxon>Roseobacteraceae</taxon>
        <taxon>Pseudosulfitobacter</taxon>
    </lineage>
</organism>
<comment type="caution">
    <text evidence="2">The sequence shown here is derived from an EMBL/GenBank/DDBJ whole genome shotgun (WGS) entry which is preliminary data.</text>
</comment>
<sequence>MMQLDHIAVAGATLAEATDHVENALGVTLQAGGEHAVFHTHNTLLGLDDGLYLEAIAINPDAPAPDRARWFDLDRFSGPARLTNWICRCDDMEAMLAQMPDLDSDGAGRPVDLQRGDLRWRMAVPPSGILPFDNCWPALIQWQTPTHPADRLAARGVRLSRLIVSHPQADTLRAALAPMLDDTRVVFDTGPAALRAEFDTPHGRRTL</sequence>
<proteinExistence type="predicted"/>
<evidence type="ECO:0000313" key="3">
    <source>
        <dbReference type="Proteomes" id="UP001165396"/>
    </source>
</evidence>
<reference evidence="2" key="1">
    <citation type="submission" date="2022-07" db="EMBL/GenBank/DDBJ databases">
        <title>Pseudosulfitobacter sp. strain AP-MA-4, whole genome sequence.</title>
        <authorList>
            <person name="Jiang Y."/>
        </authorList>
    </citation>
    <scope>NUCLEOTIDE SEQUENCE</scope>
    <source>
        <strain evidence="2">AP-MA-4</strain>
    </source>
</reference>
<evidence type="ECO:0000259" key="1">
    <source>
        <dbReference type="Pfam" id="PF13468"/>
    </source>
</evidence>
<evidence type="ECO:0000313" key="2">
    <source>
        <dbReference type="EMBL" id="MCR8827135.1"/>
    </source>
</evidence>
<dbReference type="Pfam" id="PF13468">
    <property type="entry name" value="Glyoxalase_3"/>
    <property type="match status" value="1"/>
</dbReference>
<dbReference type="EMBL" id="JANKJG010000007">
    <property type="protein sequence ID" value="MCR8827135.1"/>
    <property type="molecule type" value="Genomic_DNA"/>
</dbReference>
<name>A0ABT1Z1X2_9RHOB</name>
<dbReference type="Gene3D" id="3.10.180.10">
    <property type="entry name" value="2,3-Dihydroxybiphenyl 1,2-Dioxygenase, domain 1"/>
    <property type="match status" value="1"/>
</dbReference>
<dbReference type="RefSeq" id="WP_258294886.1">
    <property type="nucleotide sequence ID" value="NZ_JANKJG010000007.1"/>
</dbReference>
<feature type="domain" description="Glyoxalase-like" evidence="1">
    <location>
        <begin position="4"/>
        <end position="178"/>
    </location>
</feature>
<dbReference type="Proteomes" id="UP001165396">
    <property type="component" value="Unassembled WGS sequence"/>
</dbReference>
<protein>
    <submittedName>
        <fullName evidence="2">VOC family protein</fullName>
    </submittedName>
</protein>
<accession>A0ABT1Z1X2</accession>
<gene>
    <name evidence="2" type="ORF">NTA49_11355</name>
</gene>